<dbReference type="EMBL" id="RCMK01000747">
    <property type="protein sequence ID" value="KAG2913960.1"/>
    <property type="molecule type" value="Genomic_DNA"/>
</dbReference>
<name>A0A8T0YSL2_9STRA</name>
<accession>A0A8T0YSL2</accession>
<dbReference type="Proteomes" id="UP000697107">
    <property type="component" value="Unassembled WGS sequence"/>
</dbReference>
<evidence type="ECO:0000313" key="2">
    <source>
        <dbReference type="EMBL" id="KAG2882838.1"/>
    </source>
</evidence>
<comment type="caution">
    <text evidence="1">The sequence shown here is derived from an EMBL/GenBank/DDBJ whole genome shotgun (WGS) entry which is preliminary data.</text>
</comment>
<evidence type="ECO:0000313" key="5">
    <source>
        <dbReference type="EMBL" id="KAG3203477.1"/>
    </source>
</evidence>
<dbReference type="Proteomes" id="UP000735874">
    <property type="component" value="Unassembled WGS sequence"/>
</dbReference>
<dbReference type="Proteomes" id="UP000736787">
    <property type="component" value="Unassembled WGS sequence"/>
</dbReference>
<evidence type="ECO:0000313" key="6">
    <source>
        <dbReference type="Proteomes" id="UP000735874"/>
    </source>
</evidence>
<dbReference type="EMBL" id="RCMV01002282">
    <property type="protein sequence ID" value="KAG3203477.1"/>
    <property type="molecule type" value="Genomic_DNA"/>
</dbReference>
<sequence length="45" mass="5035">MVLDIGMSELVSNEVAVVPERGTQDVRVMDRMALSCVSRETRTPR</sequence>
<protein>
    <submittedName>
        <fullName evidence="1">Uncharacterized protein</fullName>
    </submittedName>
</protein>
<dbReference type="Proteomes" id="UP000774804">
    <property type="component" value="Unassembled WGS sequence"/>
</dbReference>
<dbReference type="AlphaFoldDB" id="A0A8T0YSL2"/>
<dbReference type="Proteomes" id="UP000760860">
    <property type="component" value="Unassembled WGS sequence"/>
</dbReference>
<dbReference type="EMBL" id="RCMG01000754">
    <property type="protein sequence ID" value="KAG2849234.1"/>
    <property type="molecule type" value="Genomic_DNA"/>
</dbReference>
<evidence type="ECO:0000313" key="4">
    <source>
        <dbReference type="EMBL" id="KAG2961586.1"/>
    </source>
</evidence>
<organism evidence="1 6">
    <name type="scientific">Phytophthora cactorum</name>
    <dbReference type="NCBI Taxonomy" id="29920"/>
    <lineage>
        <taxon>Eukaryota</taxon>
        <taxon>Sar</taxon>
        <taxon>Stramenopiles</taxon>
        <taxon>Oomycota</taxon>
        <taxon>Peronosporomycetes</taxon>
        <taxon>Peronosporales</taxon>
        <taxon>Peronosporaceae</taxon>
        <taxon>Phytophthora</taxon>
    </lineage>
</organism>
<dbReference type="EMBL" id="RCML01001583">
    <property type="protein sequence ID" value="KAG2961586.1"/>
    <property type="molecule type" value="Genomic_DNA"/>
</dbReference>
<proteinExistence type="predicted"/>
<evidence type="ECO:0000313" key="3">
    <source>
        <dbReference type="EMBL" id="KAG2913960.1"/>
    </source>
</evidence>
<evidence type="ECO:0000313" key="1">
    <source>
        <dbReference type="EMBL" id="KAG2849234.1"/>
    </source>
</evidence>
<reference evidence="1" key="1">
    <citation type="submission" date="2018-10" db="EMBL/GenBank/DDBJ databases">
        <title>Effector identification in a new, highly contiguous assembly of the strawberry crown rot pathogen Phytophthora cactorum.</title>
        <authorList>
            <person name="Armitage A.D."/>
            <person name="Nellist C.F."/>
            <person name="Bates H."/>
            <person name="Vickerstaff R.J."/>
            <person name="Harrison R.J."/>
        </authorList>
    </citation>
    <scope>NUCLEOTIDE SEQUENCE</scope>
    <source>
        <strain evidence="1">15-7</strain>
        <strain evidence="2">4032</strain>
        <strain evidence="3">4040</strain>
        <strain evidence="4">P415</strain>
        <strain evidence="5">P421</strain>
    </source>
</reference>
<dbReference type="EMBL" id="RCMI01001631">
    <property type="protein sequence ID" value="KAG2882838.1"/>
    <property type="molecule type" value="Genomic_DNA"/>
</dbReference>
<gene>
    <name evidence="1" type="ORF">PC113_g17442</name>
    <name evidence="2" type="ORF">PC115_g21832</name>
    <name evidence="3" type="ORF">PC117_g18463</name>
    <name evidence="4" type="ORF">PC118_g21893</name>
    <name evidence="5" type="ORF">PC129_g22850</name>
</gene>